<keyword evidence="3" id="KW-1185">Reference proteome</keyword>
<gene>
    <name evidence="2" type="ORF">CAL28_19120</name>
</gene>
<dbReference type="Proteomes" id="UP000215767">
    <property type="component" value="Unassembled WGS sequence"/>
</dbReference>
<dbReference type="PRINTS" id="PR00419">
    <property type="entry name" value="ADXRDTASE"/>
</dbReference>
<dbReference type="SUPFAM" id="SSF51905">
    <property type="entry name" value="FAD/NAD(P)-binding domain"/>
    <property type="match status" value="1"/>
</dbReference>
<evidence type="ECO:0000313" key="2">
    <source>
        <dbReference type="EMBL" id="OZI61417.1"/>
    </source>
</evidence>
<dbReference type="GO" id="GO:0016491">
    <property type="term" value="F:oxidoreductase activity"/>
    <property type="evidence" value="ECO:0007669"/>
    <property type="project" value="InterPro"/>
</dbReference>
<sequence length="439" mass="45856">MKTAVVGAGWSGLAAATALREAGCDVTVYETAHTPGGRAKRVGQPADEEFATPLDNGQHILLGAYTDTLALMRRLGRDPDTLFLRQPLNLVALDGGFTLAAPRLPAPWHAAVALLSARGLSWRDRLGCMRLMRGLRAAAWRVPQGTTVKAMLDRHGQSAPATRLLWEPLCLAALNTPIEQACAQLYANVLRDSLGGPRAATDILLPRGDLSALWPDAAAARVHMRYGHTVHSVAPDANGVAVDGDRYDAAVVAVPPQSAARMLAQGAAHALAAGLADMPHSPIATLTLKLAAPWPLPRCMMMLADDPARGHHGQWIFDKTSLAGHAGGATELAVVVSAAASVAERDRQQAIAAIAGQVREQAARRGLPPMPPVVGSALLIDKRATFLALPAVARPAQKTAWPGLALAGDWTDTGYPAVLEGAVRGGLRAAAAILSPGAH</sequence>
<reference evidence="3" key="1">
    <citation type="submission" date="2017-05" db="EMBL/GenBank/DDBJ databases">
        <title>Complete and WGS of Bordetella genogroups.</title>
        <authorList>
            <person name="Spilker T."/>
            <person name="Lipuma J."/>
        </authorList>
    </citation>
    <scope>NUCLEOTIDE SEQUENCE [LARGE SCALE GENOMIC DNA]</scope>
    <source>
        <strain evidence="3">AU8856</strain>
    </source>
</reference>
<accession>A0A261UIR2</accession>
<evidence type="ECO:0000313" key="3">
    <source>
        <dbReference type="Proteomes" id="UP000215767"/>
    </source>
</evidence>
<dbReference type="InterPro" id="IPR002937">
    <property type="entry name" value="Amino_oxidase"/>
</dbReference>
<dbReference type="EMBL" id="NEVS01000004">
    <property type="protein sequence ID" value="OZI61417.1"/>
    <property type="molecule type" value="Genomic_DNA"/>
</dbReference>
<feature type="domain" description="Amine oxidase" evidence="1">
    <location>
        <begin position="11"/>
        <end position="265"/>
    </location>
</feature>
<proteinExistence type="predicted"/>
<dbReference type="InterPro" id="IPR036188">
    <property type="entry name" value="FAD/NAD-bd_sf"/>
</dbReference>
<dbReference type="OrthoDB" id="7849608at2"/>
<organism evidence="2 3">
    <name type="scientific">Bordetella genomosp. 11</name>
    <dbReference type="NCBI Taxonomy" id="1416808"/>
    <lineage>
        <taxon>Bacteria</taxon>
        <taxon>Pseudomonadati</taxon>
        <taxon>Pseudomonadota</taxon>
        <taxon>Betaproteobacteria</taxon>
        <taxon>Burkholderiales</taxon>
        <taxon>Alcaligenaceae</taxon>
        <taxon>Bordetella</taxon>
    </lineage>
</organism>
<dbReference type="PANTHER" id="PTHR42923:SF47">
    <property type="entry name" value="BLR3003 PROTEIN"/>
    <property type="match status" value="1"/>
</dbReference>
<dbReference type="NCBIfam" id="TIGR03467">
    <property type="entry name" value="HpnE"/>
    <property type="match status" value="1"/>
</dbReference>
<dbReference type="AlphaFoldDB" id="A0A261UIR2"/>
<protein>
    <submittedName>
        <fullName evidence="2">Amine oxidoreductase</fullName>
    </submittedName>
</protein>
<feature type="domain" description="Amine oxidase" evidence="1">
    <location>
        <begin position="394"/>
        <end position="434"/>
    </location>
</feature>
<dbReference type="Gene3D" id="3.50.50.60">
    <property type="entry name" value="FAD/NAD(P)-binding domain"/>
    <property type="match status" value="1"/>
</dbReference>
<comment type="caution">
    <text evidence="2">The sequence shown here is derived from an EMBL/GenBank/DDBJ whole genome shotgun (WGS) entry which is preliminary data.</text>
</comment>
<dbReference type="Pfam" id="PF01593">
    <property type="entry name" value="Amino_oxidase"/>
    <property type="match status" value="2"/>
</dbReference>
<dbReference type="InterPro" id="IPR050464">
    <property type="entry name" value="Zeta_carotene_desat/Oxidored"/>
</dbReference>
<evidence type="ECO:0000259" key="1">
    <source>
        <dbReference type="Pfam" id="PF01593"/>
    </source>
</evidence>
<name>A0A261UIR2_9BORD</name>
<dbReference type="InterPro" id="IPR017830">
    <property type="entry name" value="SQase_HpnE"/>
</dbReference>
<dbReference type="PANTHER" id="PTHR42923">
    <property type="entry name" value="PROTOPORPHYRINOGEN OXIDASE"/>
    <property type="match status" value="1"/>
</dbReference>
<dbReference type="RefSeq" id="WP_094842824.1">
    <property type="nucleotide sequence ID" value="NZ_NEVS01000004.1"/>
</dbReference>